<feature type="region of interest" description="Disordered" evidence="1">
    <location>
        <begin position="147"/>
        <end position="219"/>
    </location>
</feature>
<organism evidence="2 3">
    <name type="scientific">Bradyrhizobium erythrophlei</name>
    <dbReference type="NCBI Taxonomy" id="1437360"/>
    <lineage>
        <taxon>Bacteria</taxon>
        <taxon>Pseudomonadati</taxon>
        <taxon>Pseudomonadota</taxon>
        <taxon>Alphaproteobacteria</taxon>
        <taxon>Hyphomicrobiales</taxon>
        <taxon>Nitrobacteraceae</taxon>
        <taxon>Bradyrhizobium</taxon>
    </lineage>
</organism>
<reference evidence="2 3" key="1">
    <citation type="submission" date="2016-11" db="EMBL/GenBank/DDBJ databases">
        <authorList>
            <person name="Jaros S."/>
            <person name="Januszkiewicz K."/>
            <person name="Wedrychowicz H."/>
        </authorList>
    </citation>
    <scope>NUCLEOTIDE SEQUENCE [LARGE SCALE GENOMIC DNA]</scope>
    <source>
        <strain evidence="2 3">GAS242</strain>
    </source>
</reference>
<dbReference type="Pfam" id="PF11748">
    <property type="entry name" value="DUF3306"/>
    <property type="match status" value="1"/>
</dbReference>
<dbReference type="RefSeq" id="WP_079568836.1">
    <property type="nucleotide sequence ID" value="NZ_LT670818.1"/>
</dbReference>
<dbReference type="EMBL" id="LT670818">
    <property type="protein sequence ID" value="SHH10245.1"/>
    <property type="molecule type" value="Genomic_DNA"/>
</dbReference>
<accession>A0A1M5Q838</accession>
<evidence type="ECO:0008006" key="4">
    <source>
        <dbReference type="Google" id="ProtNLM"/>
    </source>
</evidence>
<dbReference type="AlphaFoldDB" id="A0A1M5Q838"/>
<name>A0A1M5Q838_9BRAD</name>
<feature type="region of interest" description="Disordered" evidence="1">
    <location>
        <begin position="12"/>
        <end position="36"/>
    </location>
</feature>
<protein>
    <recommendedName>
        <fullName evidence="4">DUF3306 domain-containing protein</fullName>
    </recommendedName>
</protein>
<sequence>MSDKQFLARWSRRKREARAAADAPPQTEPGETPNVAPITAAESSVDAEVDLSRLPPIDSIDAATDISAFLRKGIPQELSRAALRRAWTADPAIRDFVGLAENAWDFNDPNAMPGFGPLDCSAEQIDALVGRIVGGVRSAADSLATAVAEGKQDRQSNDSGRAALSESHPTEAVADLATGGELSRDEPSEVPAAVQPEPSETDRAEAALRRRTHGGALPR</sequence>
<proteinExistence type="predicted"/>
<dbReference type="Proteomes" id="UP000190675">
    <property type="component" value="Chromosome I"/>
</dbReference>
<evidence type="ECO:0000313" key="2">
    <source>
        <dbReference type="EMBL" id="SHH10245.1"/>
    </source>
</evidence>
<evidence type="ECO:0000313" key="3">
    <source>
        <dbReference type="Proteomes" id="UP000190675"/>
    </source>
</evidence>
<gene>
    <name evidence="2" type="ORF">SAMN05444169_5756</name>
</gene>
<evidence type="ECO:0000256" key="1">
    <source>
        <dbReference type="SAM" id="MobiDB-lite"/>
    </source>
</evidence>
<dbReference type="InterPro" id="IPR021735">
    <property type="entry name" value="DUF3306"/>
</dbReference>
<dbReference type="OrthoDB" id="8100830at2"/>